<dbReference type="AlphaFoldDB" id="A0A1N6F020"/>
<evidence type="ECO:0000313" key="2">
    <source>
        <dbReference type="Proteomes" id="UP000184758"/>
    </source>
</evidence>
<reference evidence="2" key="1">
    <citation type="submission" date="2016-11" db="EMBL/GenBank/DDBJ databases">
        <authorList>
            <person name="Varghese N."/>
            <person name="Submissions S."/>
        </authorList>
    </citation>
    <scope>NUCLEOTIDE SEQUENCE [LARGE SCALE GENOMIC DNA]</scope>
    <source>
        <strain evidence="2">313</strain>
    </source>
</reference>
<proteinExistence type="predicted"/>
<sequence>MGFAEILTISERTHIELTKKGRTFDINNKKAFYKEINQLVMAEWDKQSKENKMKKEKMKIIDTEIESEINIFEVDGIMER</sequence>
<evidence type="ECO:0000313" key="1">
    <source>
        <dbReference type="EMBL" id="SIN88586.1"/>
    </source>
</evidence>
<keyword evidence="2" id="KW-1185">Reference proteome</keyword>
<dbReference type="EMBL" id="FSRN01000001">
    <property type="protein sequence ID" value="SIN88586.1"/>
    <property type="molecule type" value="Genomic_DNA"/>
</dbReference>
<protein>
    <submittedName>
        <fullName evidence="1">Uncharacterized protein</fullName>
    </submittedName>
</protein>
<gene>
    <name evidence="1" type="ORF">SAMN05878443_0307</name>
</gene>
<organism evidence="1 2">
    <name type="scientific">Carnobacterium alterfunditum</name>
    <dbReference type="NCBI Taxonomy" id="28230"/>
    <lineage>
        <taxon>Bacteria</taxon>
        <taxon>Bacillati</taxon>
        <taxon>Bacillota</taxon>
        <taxon>Bacilli</taxon>
        <taxon>Lactobacillales</taxon>
        <taxon>Carnobacteriaceae</taxon>
        <taxon>Carnobacterium</taxon>
    </lineage>
</organism>
<accession>A0A1N6F020</accession>
<dbReference type="RefSeq" id="WP_034546844.1">
    <property type="nucleotide sequence ID" value="NZ_FSRN01000001.1"/>
</dbReference>
<name>A0A1N6F020_9LACT</name>
<dbReference type="Proteomes" id="UP000184758">
    <property type="component" value="Unassembled WGS sequence"/>
</dbReference>